<dbReference type="InterPro" id="IPR003006">
    <property type="entry name" value="Ig/MHC_CS"/>
</dbReference>
<sequence>PRAAIIPVETGNARAPVRLTCHVWGFYPRDVTVIWLRNGDVLGPGEHPAIVATANGDWTYQTQVTLAVAPVPGDVFTCSVQHVSLQEPLLYDW</sequence>
<dbReference type="SUPFAM" id="SSF48726">
    <property type="entry name" value="Immunoglobulin"/>
    <property type="match status" value="1"/>
</dbReference>
<dbReference type="InterPro" id="IPR050160">
    <property type="entry name" value="MHC/Immunoglobulin"/>
</dbReference>
<dbReference type="EMBL" id="VZSG01004407">
    <property type="protein sequence ID" value="NWX94775.1"/>
    <property type="molecule type" value="Genomic_DNA"/>
</dbReference>
<evidence type="ECO:0000313" key="2">
    <source>
        <dbReference type="EMBL" id="NWX94775.1"/>
    </source>
</evidence>
<proteinExistence type="predicted"/>
<comment type="caution">
    <text evidence="2">The sequence shown here is derived from an EMBL/GenBank/DDBJ whole genome shotgun (WGS) entry which is preliminary data.</text>
</comment>
<dbReference type="PANTHER" id="PTHR19944:SF65">
    <property type="entry name" value="HLA CLASS II HISTOCOMPATIBILITY ANTIGEN, DM BETA CHAIN"/>
    <property type="match status" value="1"/>
</dbReference>
<keyword evidence="3" id="KW-1185">Reference proteome</keyword>
<dbReference type="InterPro" id="IPR007110">
    <property type="entry name" value="Ig-like_dom"/>
</dbReference>
<dbReference type="InterPro" id="IPR036179">
    <property type="entry name" value="Ig-like_dom_sf"/>
</dbReference>
<protein>
    <submittedName>
        <fullName evidence="2">DMB protein</fullName>
    </submittedName>
</protein>
<name>A0A7K7AF31_9AVES</name>
<reference evidence="2 3" key="1">
    <citation type="submission" date="2019-09" db="EMBL/GenBank/DDBJ databases">
        <title>Bird 10,000 Genomes (B10K) Project - Family phase.</title>
        <authorList>
            <person name="Zhang G."/>
        </authorList>
    </citation>
    <scope>NUCLEOTIDE SEQUENCE [LARGE SCALE GENOMIC DNA]</scope>
    <source>
        <strain evidence="2">B10K-MSB-04</strain>
    </source>
</reference>
<dbReference type="Proteomes" id="UP000538817">
    <property type="component" value="Unassembled WGS sequence"/>
</dbReference>
<accession>A0A7K7AF31</accession>
<feature type="non-terminal residue" evidence="2">
    <location>
        <position position="1"/>
    </location>
</feature>
<dbReference type="PANTHER" id="PTHR19944">
    <property type="entry name" value="MHC CLASS II-RELATED"/>
    <property type="match status" value="1"/>
</dbReference>
<organism evidence="2 3">
    <name type="scientific">Nothoprocta pentlandii</name>
    <dbReference type="NCBI Taxonomy" id="2585814"/>
    <lineage>
        <taxon>Eukaryota</taxon>
        <taxon>Metazoa</taxon>
        <taxon>Chordata</taxon>
        <taxon>Craniata</taxon>
        <taxon>Vertebrata</taxon>
        <taxon>Euteleostomi</taxon>
        <taxon>Archelosauria</taxon>
        <taxon>Archosauria</taxon>
        <taxon>Dinosauria</taxon>
        <taxon>Saurischia</taxon>
        <taxon>Theropoda</taxon>
        <taxon>Coelurosauria</taxon>
        <taxon>Aves</taxon>
        <taxon>Palaeognathae</taxon>
        <taxon>Tinamiformes</taxon>
        <taxon>Tinamidae</taxon>
        <taxon>Nothoprocta</taxon>
    </lineage>
</organism>
<dbReference type="CDD" id="cd21002">
    <property type="entry name" value="IgC1_MHC_II_beta_HLA-DM"/>
    <property type="match status" value="1"/>
</dbReference>
<dbReference type="Pfam" id="PF07654">
    <property type="entry name" value="C1-set"/>
    <property type="match status" value="1"/>
</dbReference>
<dbReference type="AlphaFoldDB" id="A0A7K7AF31"/>
<feature type="domain" description="Ig-like" evidence="1">
    <location>
        <begin position="1"/>
        <end position="90"/>
    </location>
</feature>
<dbReference type="Gene3D" id="2.60.40.10">
    <property type="entry name" value="Immunoglobulins"/>
    <property type="match status" value="1"/>
</dbReference>
<evidence type="ECO:0000259" key="1">
    <source>
        <dbReference type="PROSITE" id="PS50835"/>
    </source>
</evidence>
<evidence type="ECO:0000313" key="3">
    <source>
        <dbReference type="Proteomes" id="UP000538817"/>
    </source>
</evidence>
<dbReference type="InterPro" id="IPR013783">
    <property type="entry name" value="Ig-like_fold"/>
</dbReference>
<feature type="non-terminal residue" evidence="2">
    <location>
        <position position="93"/>
    </location>
</feature>
<gene>
    <name evidence="2" type="primary">H2dmb1</name>
    <name evidence="2" type="ORF">NOTPEN_R04044</name>
</gene>
<dbReference type="SMART" id="SM00407">
    <property type="entry name" value="IGc1"/>
    <property type="match status" value="1"/>
</dbReference>
<dbReference type="PROSITE" id="PS00290">
    <property type="entry name" value="IG_MHC"/>
    <property type="match status" value="1"/>
</dbReference>
<dbReference type="InterPro" id="IPR003597">
    <property type="entry name" value="Ig_C1-set"/>
</dbReference>
<dbReference type="PROSITE" id="PS50835">
    <property type="entry name" value="IG_LIKE"/>
    <property type="match status" value="1"/>
</dbReference>